<dbReference type="AlphaFoldDB" id="A0A1X2G253"/>
<gene>
    <name evidence="1" type="ORF">DM01DRAFT_1296489</name>
</gene>
<evidence type="ECO:0000313" key="2">
    <source>
        <dbReference type="Proteomes" id="UP000242146"/>
    </source>
</evidence>
<sequence length="221" mass="24756">LAICVLTLYSNALTRRVAELILLILNTAIMSLGHQGQLPVTVSTLSSRYEPTDDVLFNSAKAAVSCSKCHYVDYRASPPTHCPYTMFPNHPFAPQRAPCGHPLFKINPVSKKQYAIKAFAHQDIAKVLDVFFSRPGFIDSINHWRNRASTPEGTMCDIYDGKMWTELMDNQDPPAPFTDNHYSLMLTLNVDWFQASRLPAAIHLELCILSLTTCLGKNDLN</sequence>
<dbReference type="OrthoDB" id="2382535at2759"/>
<evidence type="ECO:0000313" key="1">
    <source>
        <dbReference type="EMBL" id="ORX42423.1"/>
    </source>
</evidence>
<proteinExistence type="predicted"/>
<accession>A0A1X2G253</accession>
<dbReference type="Proteomes" id="UP000242146">
    <property type="component" value="Unassembled WGS sequence"/>
</dbReference>
<protein>
    <submittedName>
        <fullName evidence="1">Uncharacterized protein</fullName>
    </submittedName>
</protein>
<name>A0A1X2G253_9FUNG</name>
<comment type="caution">
    <text evidence="1">The sequence shown here is derived from an EMBL/GenBank/DDBJ whole genome shotgun (WGS) entry which is preliminary data.</text>
</comment>
<reference evidence="1 2" key="1">
    <citation type="submission" date="2016-07" db="EMBL/GenBank/DDBJ databases">
        <title>Pervasive Adenine N6-methylation of Active Genes in Fungi.</title>
        <authorList>
            <consortium name="DOE Joint Genome Institute"/>
            <person name="Mondo S.J."/>
            <person name="Dannebaum R.O."/>
            <person name="Kuo R.C."/>
            <person name="Labutti K."/>
            <person name="Haridas S."/>
            <person name="Kuo A."/>
            <person name="Salamov A."/>
            <person name="Ahrendt S.R."/>
            <person name="Lipzen A."/>
            <person name="Sullivan W."/>
            <person name="Andreopoulos W.B."/>
            <person name="Clum A."/>
            <person name="Lindquist E."/>
            <person name="Daum C."/>
            <person name="Ramamoorthy G.K."/>
            <person name="Gryganskyi A."/>
            <person name="Culley D."/>
            <person name="Magnuson J.K."/>
            <person name="James T.Y."/>
            <person name="O'Malley M.A."/>
            <person name="Stajich J.E."/>
            <person name="Spatafora J.W."/>
            <person name="Visel A."/>
            <person name="Grigoriev I.V."/>
        </authorList>
    </citation>
    <scope>NUCLEOTIDE SEQUENCE [LARGE SCALE GENOMIC DNA]</scope>
    <source>
        <strain evidence="1 2">NRRL 3301</strain>
    </source>
</reference>
<feature type="non-terminal residue" evidence="1">
    <location>
        <position position="1"/>
    </location>
</feature>
<keyword evidence="2" id="KW-1185">Reference proteome</keyword>
<organism evidence="1 2">
    <name type="scientific">Hesseltinella vesiculosa</name>
    <dbReference type="NCBI Taxonomy" id="101127"/>
    <lineage>
        <taxon>Eukaryota</taxon>
        <taxon>Fungi</taxon>
        <taxon>Fungi incertae sedis</taxon>
        <taxon>Mucoromycota</taxon>
        <taxon>Mucoromycotina</taxon>
        <taxon>Mucoromycetes</taxon>
        <taxon>Mucorales</taxon>
        <taxon>Cunninghamellaceae</taxon>
        <taxon>Hesseltinella</taxon>
    </lineage>
</organism>
<dbReference type="EMBL" id="MCGT01000068">
    <property type="protein sequence ID" value="ORX42423.1"/>
    <property type="molecule type" value="Genomic_DNA"/>
</dbReference>